<evidence type="ECO:0000313" key="4">
    <source>
        <dbReference type="Proteomes" id="UP000027100"/>
    </source>
</evidence>
<feature type="transmembrane region" description="Helical" evidence="1">
    <location>
        <begin position="90"/>
        <end position="111"/>
    </location>
</feature>
<dbReference type="PATRIC" id="fig|1280954.3.peg.540"/>
<evidence type="ECO:0000259" key="2">
    <source>
        <dbReference type="Pfam" id="PF04892"/>
    </source>
</evidence>
<comment type="caution">
    <text evidence="3">The sequence shown here is derived from an EMBL/GenBank/DDBJ whole genome shotgun (WGS) entry which is preliminary data.</text>
</comment>
<keyword evidence="1" id="KW-1133">Transmembrane helix</keyword>
<dbReference type="NCBIfam" id="NF037970">
    <property type="entry name" value="vanZ_1"/>
    <property type="match status" value="1"/>
</dbReference>
<name>A0A062VPR5_9PROT</name>
<accession>A0A062VPR5</accession>
<proteinExistence type="predicted"/>
<dbReference type="Proteomes" id="UP000027100">
    <property type="component" value="Unassembled WGS sequence"/>
</dbReference>
<dbReference type="STRING" id="1280954.HPO_02642"/>
<dbReference type="Pfam" id="PF04892">
    <property type="entry name" value="VanZ"/>
    <property type="match status" value="1"/>
</dbReference>
<protein>
    <recommendedName>
        <fullName evidence="2">VanZ-like domain-containing protein</fullName>
    </recommendedName>
</protein>
<keyword evidence="1" id="KW-0812">Transmembrane</keyword>
<gene>
    <name evidence="3" type="ORF">HPO_02642</name>
</gene>
<evidence type="ECO:0000313" key="3">
    <source>
        <dbReference type="EMBL" id="KDA00276.1"/>
    </source>
</evidence>
<keyword evidence="4" id="KW-1185">Reference proteome</keyword>
<evidence type="ECO:0000256" key="1">
    <source>
        <dbReference type="SAM" id="Phobius"/>
    </source>
</evidence>
<sequence>MRLIRRLAAFAALMVAIVVAYLSLMPVDEGPAPVFSDKVNHFLAYAGLAAPLTLALHPKRWLSAVIVATVYGIGLEFAQAMGDAGREGSVLDALANFLGALAGAALIRFSAGVRP</sequence>
<dbReference type="PANTHER" id="PTHR28008">
    <property type="entry name" value="DOMAIN PROTEIN, PUTATIVE (AFU_ORTHOLOGUE AFUA_3G10980)-RELATED"/>
    <property type="match status" value="1"/>
</dbReference>
<keyword evidence="1" id="KW-0472">Membrane</keyword>
<feature type="domain" description="VanZ-like" evidence="2">
    <location>
        <begin position="38"/>
        <end position="109"/>
    </location>
</feature>
<dbReference type="PANTHER" id="PTHR28008:SF1">
    <property type="entry name" value="DOMAIN PROTEIN, PUTATIVE (AFU_ORTHOLOGUE AFUA_3G10980)-RELATED"/>
    <property type="match status" value="1"/>
</dbReference>
<feature type="transmembrane region" description="Helical" evidence="1">
    <location>
        <begin position="60"/>
        <end position="78"/>
    </location>
</feature>
<dbReference type="InterPro" id="IPR006976">
    <property type="entry name" value="VanZ-like"/>
</dbReference>
<dbReference type="eggNOG" id="ENOG5033CUB">
    <property type="taxonomic scope" value="Bacteria"/>
</dbReference>
<dbReference type="EMBL" id="ARYM01000002">
    <property type="protein sequence ID" value="KDA00276.1"/>
    <property type="molecule type" value="Genomic_DNA"/>
</dbReference>
<reference evidence="3 4" key="1">
    <citation type="journal article" date="2014" name="Antonie Van Leeuwenhoek">
        <title>Hyphomonas beringensis sp. nov. and Hyphomonas chukchiensis sp. nov., isolated from surface seawater of the Bering Sea and Chukchi Sea.</title>
        <authorList>
            <person name="Li C."/>
            <person name="Lai Q."/>
            <person name="Li G."/>
            <person name="Dong C."/>
            <person name="Wang J."/>
            <person name="Liao Y."/>
            <person name="Shao Z."/>
        </authorList>
    </citation>
    <scope>NUCLEOTIDE SEQUENCE [LARGE SCALE GENOMIC DNA]</scope>
    <source>
        <strain evidence="3 4">PS728</strain>
    </source>
</reference>
<dbReference type="AlphaFoldDB" id="A0A062VPR5"/>
<organism evidence="3 4">
    <name type="scientific">Hyphomonas polymorpha PS728</name>
    <dbReference type="NCBI Taxonomy" id="1280954"/>
    <lineage>
        <taxon>Bacteria</taxon>
        <taxon>Pseudomonadati</taxon>
        <taxon>Pseudomonadota</taxon>
        <taxon>Alphaproteobacteria</taxon>
        <taxon>Hyphomonadales</taxon>
        <taxon>Hyphomonadaceae</taxon>
        <taxon>Hyphomonas</taxon>
    </lineage>
</organism>